<dbReference type="EMBL" id="SPLM01000003">
    <property type="protein sequence ID" value="TMW68040.1"/>
    <property type="molecule type" value="Genomic_DNA"/>
</dbReference>
<dbReference type="InterPro" id="IPR017978">
    <property type="entry name" value="GPCR_3_C"/>
</dbReference>
<feature type="transmembrane region" description="Helical" evidence="9">
    <location>
        <begin position="58"/>
        <end position="80"/>
    </location>
</feature>
<keyword evidence="2 9" id="KW-0812">Transmembrane</keyword>
<keyword evidence="8" id="KW-0807">Transducer</keyword>
<dbReference type="AlphaFoldDB" id="A0A8K1FLA5"/>
<evidence type="ECO:0000313" key="11">
    <source>
        <dbReference type="EMBL" id="TMW68040.1"/>
    </source>
</evidence>
<keyword evidence="5 9" id="KW-0472">Membrane</keyword>
<name>A0A8K1FLA5_PYTOL</name>
<dbReference type="OrthoDB" id="2150267at2759"/>
<accession>A0A8K1FLA5</accession>
<comment type="caution">
    <text evidence="11">The sequence shown here is derived from an EMBL/GenBank/DDBJ whole genome shotgun (WGS) entry which is preliminary data.</text>
</comment>
<evidence type="ECO:0000256" key="6">
    <source>
        <dbReference type="ARBA" id="ARBA00023170"/>
    </source>
</evidence>
<proteinExistence type="predicted"/>
<dbReference type="GO" id="GO:0038039">
    <property type="term" value="C:G protein-coupled receptor heterodimeric complex"/>
    <property type="evidence" value="ECO:0007669"/>
    <property type="project" value="TreeGrafter"/>
</dbReference>
<dbReference type="Proteomes" id="UP000794436">
    <property type="component" value="Unassembled WGS sequence"/>
</dbReference>
<keyword evidence="4" id="KW-0297">G-protein coupled receptor</keyword>
<feature type="domain" description="G-protein coupled receptors family 3 profile" evidence="10">
    <location>
        <begin position="1"/>
        <end position="86"/>
    </location>
</feature>
<protein>
    <recommendedName>
        <fullName evidence="10">G-protein coupled receptors family 3 profile domain-containing protein</fullName>
    </recommendedName>
</protein>
<evidence type="ECO:0000256" key="8">
    <source>
        <dbReference type="ARBA" id="ARBA00023224"/>
    </source>
</evidence>
<gene>
    <name evidence="11" type="ORF">Poli38472_007712</name>
</gene>
<dbReference type="PANTHER" id="PTHR10519:SF20">
    <property type="entry name" value="G-PROTEIN COUPLED RECEPTOR 156-RELATED"/>
    <property type="match status" value="1"/>
</dbReference>
<evidence type="ECO:0000259" key="10">
    <source>
        <dbReference type="PROSITE" id="PS50259"/>
    </source>
</evidence>
<evidence type="ECO:0000256" key="2">
    <source>
        <dbReference type="ARBA" id="ARBA00022692"/>
    </source>
</evidence>
<organism evidence="11 12">
    <name type="scientific">Pythium oligandrum</name>
    <name type="common">Mycoparasitic fungus</name>
    <dbReference type="NCBI Taxonomy" id="41045"/>
    <lineage>
        <taxon>Eukaryota</taxon>
        <taxon>Sar</taxon>
        <taxon>Stramenopiles</taxon>
        <taxon>Oomycota</taxon>
        <taxon>Peronosporomycetes</taxon>
        <taxon>Pythiales</taxon>
        <taxon>Pythiaceae</taxon>
        <taxon>Pythium</taxon>
    </lineage>
</organism>
<sequence length="528" mass="58721">MFWKAIMLFLGLYLSFSVRNVLTDFQESIWIVASTVVVLVASLVVLPLTHMVQLNASVVFLILAAVLFVSTASVMGMMLVPKLFRLHKLAKSTVSSQENLTTIGSLRTTAGDMSKGSSTKRIAVTPASAIVDISPSVSGELAVGVFSILAAEVYGYPVSLLYVDAWLNIYVNESAKVGLLGYIGVAGIYTTTDFVVDSNDLTKHPVPLSAEFWRNYATVDDLIDAVSYSKLKLRTDFFPPKDGGPYCEDDTFGCKDHCYKTHACTLREDQNKECAVVILMYADWDPGYVQAVMSNLEIPTYFCFLGYEGTQNSFHFDHPGLFQRIALPEAIPERVALSTGTFGELGYGEKTTNPVDVDLAETDLMKFASLLALETEALGSLIGRFSIKELDMHNMIRDYNAAWKDPNHGDVAFDIACKWVKENYDVWSVWLQRLPLCTFDEHVTYAIEGCGNASTTQGVKFMWKQPDPDDPTKPWICDGGLMKLPQDLPINRSCDWVNTNPDKWKTWTEAKPECDTSFYTYTISLCDA</sequence>
<evidence type="ECO:0000256" key="5">
    <source>
        <dbReference type="ARBA" id="ARBA00023136"/>
    </source>
</evidence>
<dbReference type="PROSITE" id="PS50259">
    <property type="entry name" value="G_PROTEIN_RECEP_F3_4"/>
    <property type="match status" value="1"/>
</dbReference>
<keyword evidence="7" id="KW-0325">Glycoprotein</keyword>
<evidence type="ECO:0000313" key="12">
    <source>
        <dbReference type="Proteomes" id="UP000794436"/>
    </source>
</evidence>
<evidence type="ECO:0000256" key="4">
    <source>
        <dbReference type="ARBA" id="ARBA00023040"/>
    </source>
</evidence>
<reference evidence="11" key="1">
    <citation type="submission" date="2019-03" db="EMBL/GenBank/DDBJ databases">
        <title>Long read genome sequence of the mycoparasitic Pythium oligandrum ATCC 38472 isolated from sugarbeet rhizosphere.</title>
        <authorList>
            <person name="Gaulin E."/>
        </authorList>
    </citation>
    <scope>NUCLEOTIDE SEQUENCE</scope>
    <source>
        <strain evidence="11">ATCC 38472_TT</strain>
    </source>
</reference>
<keyword evidence="6" id="KW-0675">Receptor</keyword>
<keyword evidence="3 9" id="KW-1133">Transmembrane helix</keyword>
<dbReference type="GO" id="GO:0004965">
    <property type="term" value="F:G protein-coupled GABA receptor activity"/>
    <property type="evidence" value="ECO:0007669"/>
    <property type="project" value="InterPro"/>
</dbReference>
<keyword evidence="12" id="KW-1185">Reference proteome</keyword>
<feature type="transmembrane region" description="Helical" evidence="9">
    <location>
        <begin position="27"/>
        <end position="46"/>
    </location>
</feature>
<evidence type="ECO:0000256" key="9">
    <source>
        <dbReference type="SAM" id="Phobius"/>
    </source>
</evidence>
<dbReference type="PANTHER" id="PTHR10519">
    <property type="entry name" value="GABA-B RECEPTOR"/>
    <property type="match status" value="1"/>
</dbReference>
<evidence type="ECO:0000256" key="7">
    <source>
        <dbReference type="ARBA" id="ARBA00023180"/>
    </source>
</evidence>
<evidence type="ECO:0000256" key="3">
    <source>
        <dbReference type="ARBA" id="ARBA00022989"/>
    </source>
</evidence>
<evidence type="ECO:0000256" key="1">
    <source>
        <dbReference type="ARBA" id="ARBA00004141"/>
    </source>
</evidence>
<comment type="subcellular location">
    <subcellularLocation>
        <location evidence="1">Membrane</location>
        <topology evidence="1">Multi-pass membrane protein</topology>
    </subcellularLocation>
</comment>
<dbReference type="InterPro" id="IPR002455">
    <property type="entry name" value="GPCR3_GABA-B"/>
</dbReference>